<dbReference type="EMBL" id="JAJFAZ020000002">
    <property type="protein sequence ID" value="KAI5342274.1"/>
    <property type="molecule type" value="Genomic_DNA"/>
</dbReference>
<sequence>MLFLLYWLNRFIFLNCSSIVLLKYRHLAEALHNHTDVGLGPTLAHLFKNLHTATLENPLNLSAPGAFWMIQIWLQVYFPELRFPDVVLPEDQALALPLISTELPKCSIEEYLMFFRHYTKRSAVQCGELYPSITGVKAKRVNTGVRSLTTASPILSSAGSSLIEDPHHLPC</sequence>
<keyword evidence="1" id="KW-0732">Signal</keyword>
<keyword evidence="4" id="KW-1185">Reference proteome</keyword>
<dbReference type="Proteomes" id="UP001054821">
    <property type="component" value="Chromosome 2"/>
</dbReference>
<dbReference type="Pfam" id="PF10536">
    <property type="entry name" value="PMD"/>
    <property type="match status" value="1"/>
</dbReference>
<proteinExistence type="predicted"/>
<feature type="signal peptide" evidence="1">
    <location>
        <begin position="1"/>
        <end position="30"/>
    </location>
</feature>
<comment type="caution">
    <text evidence="3">The sequence shown here is derived from an EMBL/GenBank/DDBJ whole genome shotgun (WGS) entry which is preliminary data.</text>
</comment>
<evidence type="ECO:0000259" key="2">
    <source>
        <dbReference type="Pfam" id="PF10536"/>
    </source>
</evidence>
<protein>
    <recommendedName>
        <fullName evidence="2">Aminotransferase-like plant mobile domain-containing protein</fullName>
    </recommendedName>
</protein>
<accession>A0AAD4WGL9</accession>
<gene>
    <name evidence="3" type="ORF">L3X38_010149</name>
</gene>
<feature type="chain" id="PRO_5041991856" description="Aminotransferase-like plant mobile domain-containing protein" evidence="1">
    <location>
        <begin position="31"/>
        <end position="171"/>
    </location>
</feature>
<organism evidence="3 4">
    <name type="scientific">Prunus dulcis</name>
    <name type="common">Almond</name>
    <name type="synonym">Amygdalus dulcis</name>
    <dbReference type="NCBI Taxonomy" id="3755"/>
    <lineage>
        <taxon>Eukaryota</taxon>
        <taxon>Viridiplantae</taxon>
        <taxon>Streptophyta</taxon>
        <taxon>Embryophyta</taxon>
        <taxon>Tracheophyta</taxon>
        <taxon>Spermatophyta</taxon>
        <taxon>Magnoliopsida</taxon>
        <taxon>eudicotyledons</taxon>
        <taxon>Gunneridae</taxon>
        <taxon>Pentapetalae</taxon>
        <taxon>rosids</taxon>
        <taxon>fabids</taxon>
        <taxon>Rosales</taxon>
        <taxon>Rosaceae</taxon>
        <taxon>Amygdaloideae</taxon>
        <taxon>Amygdaleae</taxon>
        <taxon>Prunus</taxon>
    </lineage>
</organism>
<evidence type="ECO:0000256" key="1">
    <source>
        <dbReference type="SAM" id="SignalP"/>
    </source>
</evidence>
<dbReference type="InterPro" id="IPR019557">
    <property type="entry name" value="AminoTfrase-like_pln_mobile"/>
</dbReference>
<dbReference type="AlphaFoldDB" id="A0AAD4WGL9"/>
<reference evidence="3 4" key="1">
    <citation type="journal article" date="2022" name="G3 (Bethesda)">
        <title>Whole-genome sequence and methylome profiling of the almond [Prunus dulcis (Mill.) D.A. Webb] cultivar 'Nonpareil'.</title>
        <authorList>
            <person name="D'Amico-Willman K.M."/>
            <person name="Ouma W.Z."/>
            <person name="Meulia T."/>
            <person name="Sideli G.M."/>
            <person name="Gradziel T.M."/>
            <person name="Fresnedo-Ramirez J."/>
        </authorList>
    </citation>
    <scope>NUCLEOTIDE SEQUENCE [LARGE SCALE GENOMIC DNA]</scope>
    <source>
        <strain evidence="3">Clone GOH B32 T37-40</strain>
    </source>
</reference>
<evidence type="ECO:0000313" key="3">
    <source>
        <dbReference type="EMBL" id="KAI5342274.1"/>
    </source>
</evidence>
<name>A0AAD4WGL9_PRUDU</name>
<feature type="domain" description="Aminotransferase-like plant mobile" evidence="2">
    <location>
        <begin position="2"/>
        <end position="83"/>
    </location>
</feature>
<evidence type="ECO:0000313" key="4">
    <source>
        <dbReference type="Proteomes" id="UP001054821"/>
    </source>
</evidence>